<name>A0A3T1D4J9_9BACL</name>
<dbReference type="EMBL" id="AP019400">
    <property type="protein sequence ID" value="BBI33024.1"/>
    <property type="molecule type" value="Genomic_DNA"/>
</dbReference>
<evidence type="ECO:0008006" key="4">
    <source>
        <dbReference type="Google" id="ProtNLM"/>
    </source>
</evidence>
<proteinExistence type="predicted"/>
<reference evidence="2 3" key="1">
    <citation type="submission" date="2019-01" db="EMBL/GenBank/DDBJ databases">
        <title>Complete genome sequence of Cohnella hallensis HS21 isolated from Korean fir (Abies koreana) rhizospheric soil.</title>
        <authorList>
            <person name="Jiang L."/>
            <person name="Kang S.W."/>
            <person name="Kim S."/>
            <person name="Jung J."/>
            <person name="Kim C.Y."/>
            <person name="Kim D.H."/>
            <person name="Kim S.W."/>
            <person name="Lee J."/>
        </authorList>
    </citation>
    <scope>NUCLEOTIDE SEQUENCE [LARGE SCALE GENOMIC DNA]</scope>
    <source>
        <strain evidence="2 3">HS21</strain>
    </source>
</reference>
<feature type="region of interest" description="Disordered" evidence="1">
    <location>
        <begin position="183"/>
        <end position="204"/>
    </location>
</feature>
<organism evidence="2 3">
    <name type="scientific">Cohnella abietis</name>
    <dbReference type="NCBI Taxonomy" id="2507935"/>
    <lineage>
        <taxon>Bacteria</taxon>
        <taxon>Bacillati</taxon>
        <taxon>Bacillota</taxon>
        <taxon>Bacilli</taxon>
        <taxon>Bacillales</taxon>
        <taxon>Paenibacillaceae</taxon>
        <taxon>Cohnella</taxon>
    </lineage>
</organism>
<gene>
    <name evidence="2" type="ORF">KCTCHS21_24230</name>
</gene>
<dbReference type="PROSITE" id="PS51257">
    <property type="entry name" value="PROKAR_LIPOPROTEIN"/>
    <property type="match status" value="1"/>
</dbReference>
<dbReference type="OrthoDB" id="2554669at2"/>
<dbReference type="KEGG" id="cohn:KCTCHS21_24230"/>
<feature type="compositionally biased region" description="Basic and acidic residues" evidence="1">
    <location>
        <begin position="195"/>
        <end position="204"/>
    </location>
</feature>
<dbReference type="Gene3D" id="3.40.1000.10">
    <property type="entry name" value="Mog1/PsbP, alpha/beta/alpha sandwich"/>
    <property type="match status" value="2"/>
</dbReference>
<evidence type="ECO:0000256" key="1">
    <source>
        <dbReference type="SAM" id="MobiDB-lite"/>
    </source>
</evidence>
<sequence length="344" mass="38681">MYTTSKKSFKMVIFTLLTVLILSGCNLGEAKSKIFTSENEEIQLTASSSWKKDPTLATQSTLGISQRKAEKYAMVTKTPKTDLASDATLEDYKNVFLQSSQSSVTDYEETAQRETTIDSSPALMFEVTGEVTKIKIHYLVALVDKPDGFYQILTWSTKSGFVDHKEELDQVIQSFKVLKTTTEQPKATNTPKSSSETEVKTSEDGKLEITIPKGWDDKVELMPDADIQAMNGREEEYLVILRESKSDFADDFSLEEYRDIIIDNMAGSLINANVSEPKKLVINGMSALQYEISGEMDKLKVSYLATIIESDNNFTQVLFWTLLNRMENKREAFAKAASTFKDIN</sequence>
<protein>
    <recommendedName>
        <fullName evidence="4">DUF1795 domain-containing protein</fullName>
    </recommendedName>
</protein>
<accession>A0A3T1D4J9</accession>
<evidence type="ECO:0000313" key="2">
    <source>
        <dbReference type="EMBL" id="BBI33024.1"/>
    </source>
</evidence>
<evidence type="ECO:0000313" key="3">
    <source>
        <dbReference type="Proteomes" id="UP000289856"/>
    </source>
</evidence>
<dbReference type="RefSeq" id="WP_130608066.1">
    <property type="nucleotide sequence ID" value="NZ_AP019400.1"/>
</dbReference>
<keyword evidence="3" id="KW-1185">Reference proteome</keyword>
<dbReference type="AlphaFoldDB" id="A0A3T1D4J9"/>
<dbReference type="Proteomes" id="UP000289856">
    <property type="component" value="Chromosome"/>
</dbReference>